<gene>
    <name evidence="1" type="ORF">GCM10011487_69320</name>
</gene>
<comment type="caution">
    <text evidence="1">The sequence shown here is derived from an EMBL/GenBank/DDBJ whole genome shotgun (WGS) entry which is preliminary data.</text>
</comment>
<keyword evidence="2" id="KW-1185">Reference proteome</keyword>
<accession>A0A829YQ91</accession>
<reference evidence="2" key="1">
    <citation type="submission" date="2020-01" db="EMBL/GenBank/DDBJ databases">
        <title>'Steroidobacter agaridevorans' sp. nov., agar-degrading bacteria isolated from rhizosphere soils.</title>
        <authorList>
            <person name="Ikenaga M."/>
            <person name="Kataoka M."/>
            <person name="Murouchi A."/>
            <person name="Katsuragi S."/>
            <person name="Sakai M."/>
        </authorList>
    </citation>
    <scope>NUCLEOTIDE SEQUENCE [LARGE SCALE GENOMIC DNA]</scope>
    <source>
        <strain evidence="2">YU21-B</strain>
    </source>
</reference>
<dbReference type="EMBL" id="BLJN01000012">
    <property type="protein sequence ID" value="GFE84932.1"/>
    <property type="molecule type" value="Genomic_DNA"/>
</dbReference>
<sequence length="79" mass="8708">MDGGARRAPPLVDPLAEIMEVMLEHATHQLLAKSVAWSAARVQSSLVRYAGEYEEIEVGTISYLYGTKIVTSNVPLRIH</sequence>
<proteinExistence type="predicted"/>
<organism evidence="1 2">
    <name type="scientific">Steroidobacter agaridevorans</name>
    <dbReference type="NCBI Taxonomy" id="2695856"/>
    <lineage>
        <taxon>Bacteria</taxon>
        <taxon>Pseudomonadati</taxon>
        <taxon>Pseudomonadota</taxon>
        <taxon>Gammaproteobacteria</taxon>
        <taxon>Steroidobacterales</taxon>
        <taxon>Steroidobacteraceae</taxon>
        <taxon>Steroidobacter</taxon>
    </lineage>
</organism>
<name>A0A829YQ91_9GAMM</name>
<dbReference type="AlphaFoldDB" id="A0A829YQ91"/>
<evidence type="ECO:0000313" key="2">
    <source>
        <dbReference type="Proteomes" id="UP000445000"/>
    </source>
</evidence>
<evidence type="ECO:0000313" key="1">
    <source>
        <dbReference type="EMBL" id="GFE84932.1"/>
    </source>
</evidence>
<dbReference type="Proteomes" id="UP000445000">
    <property type="component" value="Unassembled WGS sequence"/>
</dbReference>
<protein>
    <submittedName>
        <fullName evidence="1">Uncharacterized protein</fullName>
    </submittedName>
</protein>